<dbReference type="EMBL" id="FOGI01000023">
    <property type="protein sequence ID" value="SES48937.1"/>
    <property type="molecule type" value="Genomic_DNA"/>
</dbReference>
<dbReference type="PANTHER" id="PTHR28004:SF2">
    <property type="entry name" value="D-SERINE DEHYDRATASE"/>
    <property type="match status" value="1"/>
</dbReference>
<dbReference type="Pfam" id="PF01168">
    <property type="entry name" value="Ala_racemase_N"/>
    <property type="match status" value="1"/>
</dbReference>
<dbReference type="STRING" id="155974.SAMN04487818_12332"/>
<organism evidence="2 3">
    <name type="scientific">Actinokineospora terrae</name>
    <dbReference type="NCBI Taxonomy" id="155974"/>
    <lineage>
        <taxon>Bacteria</taxon>
        <taxon>Bacillati</taxon>
        <taxon>Actinomycetota</taxon>
        <taxon>Actinomycetes</taxon>
        <taxon>Pseudonocardiales</taxon>
        <taxon>Pseudonocardiaceae</taxon>
        <taxon>Actinokineospora</taxon>
    </lineage>
</organism>
<reference evidence="3" key="1">
    <citation type="submission" date="2016-10" db="EMBL/GenBank/DDBJ databases">
        <authorList>
            <person name="Varghese N."/>
            <person name="Submissions S."/>
        </authorList>
    </citation>
    <scope>NUCLEOTIDE SEQUENCE [LARGE SCALE GENOMIC DNA]</scope>
    <source>
        <strain evidence="3">DSM 44260</strain>
    </source>
</reference>
<dbReference type="CDD" id="cd06813">
    <property type="entry name" value="PLPDE_III_DSD_D-TA_like_2"/>
    <property type="match status" value="1"/>
</dbReference>
<gene>
    <name evidence="2" type="ORF">SAMN04487818_12332</name>
</gene>
<dbReference type="SUPFAM" id="SSF51419">
    <property type="entry name" value="PLP-binding barrel"/>
    <property type="match status" value="1"/>
</dbReference>
<dbReference type="InterPro" id="IPR029066">
    <property type="entry name" value="PLP-binding_barrel"/>
</dbReference>
<accession>A0A1H9XT91</accession>
<proteinExistence type="predicted"/>
<dbReference type="InterPro" id="IPR051466">
    <property type="entry name" value="D-amino_acid_metab_enzyme"/>
</dbReference>
<feature type="domain" description="Alanine racemase N-terminal" evidence="1">
    <location>
        <begin position="36"/>
        <end position="235"/>
    </location>
</feature>
<dbReference type="GO" id="GO:0008721">
    <property type="term" value="F:D-serine ammonia-lyase activity"/>
    <property type="evidence" value="ECO:0007669"/>
    <property type="project" value="TreeGrafter"/>
</dbReference>
<dbReference type="InterPro" id="IPR001608">
    <property type="entry name" value="Ala_racemase_N"/>
</dbReference>
<dbReference type="AlphaFoldDB" id="A0A1H9XT91"/>
<dbReference type="Gene3D" id="3.20.20.10">
    <property type="entry name" value="Alanine racemase"/>
    <property type="match status" value="1"/>
</dbReference>
<evidence type="ECO:0000313" key="2">
    <source>
        <dbReference type="EMBL" id="SES48937.1"/>
    </source>
</evidence>
<keyword evidence="3" id="KW-1185">Reference proteome</keyword>
<protein>
    <submittedName>
        <fullName evidence="2">D-serine deaminase, pyridoxal phosphate-dependent</fullName>
    </submittedName>
</protein>
<evidence type="ECO:0000259" key="1">
    <source>
        <dbReference type="Pfam" id="PF01168"/>
    </source>
</evidence>
<dbReference type="GO" id="GO:0036088">
    <property type="term" value="P:D-serine catabolic process"/>
    <property type="evidence" value="ECO:0007669"/>
    <property type="project" value="TreeGrafter"/>
</dbReference>
<sequence>MHFTFQDRMPYGCPVRLSRDSLDSATEHLDLPLAVVDLAAFDANAADLVRRAGGRPIRVASKSVRCRALLERVLHRPGFAGVMSYALPEALWLTRVWAGTDLADTDILVAYPTADHSALRALAADDSARRLVSLTVDSVEHLDLIDAALGADHPEIRLCLELDVSWRPVRGSDKVHIGARRSPVFTPQQAADLAAAIEARPGFRLVGLMGYEGQIAGMGDAPSGKPLLGRVLRWVQRGSARELTTRRAAAVAAVNAVRQLEFVNGGGTGSIELTRQDASVTEIAAGSGLIGPGLFDHYSRFTPSPAVLFAVPVVRRPAPGIATLLGGGYLASGPANRDRLPVPHLPEGLRLLTMEGAGEVQTPVSGAGADRLRIGDRVWFRHAKAGELAERFAEYHLVDGERVVRTLPTYRGEGHSFG</sequence>
<evidence type="ECO:0000313" key="3">
    <source>
        <dbReference type="Proteomes" id="UP000199051"/>
    </source>
</evidence>
<dbReference type="PANTHER" id="PTHR28004">
    <property type="entry name" value="ZGC:162816-RELATED"/>
    <property type="match status" value="1"/>
</dbReference>
<dbReference type="Proteomes" id="UP000199051">
    <property type="component" value="Unassembled WGS sequence"/>
</dbReference>
<name>A0A1H9XT91_9PSEU</name>